<evidence type="ECO:0000313" key="8">
    <source>
        <dbReference type="Proteomes" id="UP000199225"/>
    </source>
</evidence>
<feature type="domain" description="RNA polymerase sigma-70 region 2" evidence="6">
    <location>
        <begin position="11"/>
        <end position="76"/>
    </location>
</feature>
<gene>
    <name evidence="7" type="ORF">SAMN04490247_1215</name>
</gene>
<evidence type="ECO:0000256" key="5">
    <source>
        <dbReference type="ARBA" id="ARBA00023163"/>
    </source>
</evidence>
<dbReference type="SUPFAM" id="SSF88659">
    <property type="entry name" value="Sigma3 and sigma4 domains of RNA polymerase sigma factors"/>
    <property type="match status" value="1"/>
</dbReference>
<dbReference type="PANTHER" id="PTHR43133">
    <property type="entry name" value="RNA POLYMERASE ECF-TYPE SIGMA FACTO"/>
    <property type="match status" value="1"/>
</dbReference>
<comment type="similarity">
    <text evidence="1">Belongs to the sigma-70 factor family. ECF subfamily.</text>
</comment>
<dbReference type="SUPFAM" id="SSF88946">
    <property type="entry name" value="Sigma2 domain of RNA polymerase sigma factors"/>
    <property type="match status" value="1"/>
</dbReference>
<keyword evidence="2" id="KW-0805">Transcription regulation</keyword>
<dbReference type="GO" id="GO:0006352">
    <property type="term" value="P:DNA-templated transcription initiation"/>
    <property type="evidence" value="ECO:0007669"/>
    <property type="project" value="InterPro"/>
</dbReference>
<dbReference type="GO" id="GO:0003677">
    <property type="term" value="F:DNA binding"/>
    <property type="evidence" value="ECO:0007669"/>
    <property type="project" value="UniProtKB-KW"/>
</dbReference>
<keyword evidence="8" id="KW-1185">Reference proteome</keyword>
<name>A0A1G8S282_9BACI</name>
<dbReference type="InterPro" id="IPR014284">
    <property type="entry name" value="RNA_pol_sigma-70_dom"/>
</dbReference>
<dbReference type="STRING" id="86666.SAMN04490247_1215"/>
<protein>
    <submittedName>
        <fullName evidence="7">RNA polymerase sigma factor, sigma-70 family</fullName>
    </submittedName>
</protein>
<dbReference type="EMBL" id="FNEV01000003">
    <property type="protein sequence ID" value="SDJ23347.1"/>
    <property type="molecule type" value="Genomic_DNA"/>
</dbReference>
<evidence type="ECO:0000256" key="1">
    <source>
        <dbReference type="ARBA" id="ARBA00010641"/>
    </source>
</evidence>
<reference evidence="8" key="1">
    <citation type="submission" date="2016-10" db="EMBL/GenBank/DDBJ databases">
        <authorList>
            <person name="Varghese N."/>
            <person name="Submissions S."/>
        </authorList>
    </citation>
    <scope>NUCLEOTIDE SEQUENCE [LARGE SCALE GENOMIC DNA]</scope>
    <source>
        <strain evidence="8">DSM 4771</strain>
    </source>
</reference>
<dbReference type="OrthoDB" id="9783788at2"/>
<dbReference type="NCBIfam" id="TIGR02937">
    <property type="entry name" value="sigma70-ECF"/>
    <property type="match status" value="1"/>
</dbReference>
<evidence type="ECO:0000256" key="4">
    <source>
        <dbReference type="ARBA" id="ARBA00023125"/>
    </source>
</evidence>
<dbReference type="Gene3D" id="1.10.1740.10">
    <property type="match status" value="1"/>
</dbReference>
<dbReference type="InterPro" id="IPR007627">
    <property type="entry name" value="RNA_pol_sigma70_r2"/>
</dbReference>
<dbReference type="AlphaFoldDB" id="A0A1G8S282"/>
<keyword evidence="4" id="KW-0238">DNA-binding</keyword>
<evidence type="ECO:0000256" key="3">
    <source>
        <dbReference type="ARBA" id="ARBA00023082"/>
    </source>
</evidence>
<proteinExistence type="inferred from homology"/>
<evidence type="ECO:0000259" key="6">
    <source>
        <dbReference type="Pfam" id="PF04542"/>
    </source>
</evidence>
<dbReference type="Pfam" id="PF04542">
    <property type="entry name" value="Sigma70_r2"/>
    <property type="match status" value="1"/>
</dbReference>
<dbReference type="InterPro" id="IPR013325">
    <property type="entry name" value="RNA_pol_sigma_r2"/>
</dbReference>
<accession>A0A1G8S282</accession>
<dbReference type="InterPro" id="IPR039425">
    <property type="entry name" value="RNA_pol_sigma-70-like"/>
</dbReference>
<dbReference type="InterPro" id="IPR036388">
    <property type="entry name" value="WH-like_DNA-bd_sf"/>
</dbReference>
<keyword evidence="5" id="KW-0804">Transcription</keyword>
<dbReference type="Proteomes" id="UP000199225">
    <property type="component" value="Unassembled WGS sequence"/>
</dbReference>
<dbReference type="PANTHER" id="PTHR43133:SF8">
    <property type="entry name" value="RNA POLYMERASE SIGMA FACTOR HI_1459-RELATED"/>
    <property type="match status" value="1"/>
</dbReference>
<sequence>MEEKVFEEILKEHERRIYYFIHHLGIRDQGDEYYQEGLVALWEAYKTFDAAKGGFDTYANWKIKNAMIDRIRKANRHSEKEAYYKQMNTYKDGWEQPHEMVDEKLWEGIRHQLTNNQWKWVVQFIIEDKSVAQIAAKERVSQDTVKNWGRHAKRKLKTFAPLVDER</sequence>
<evidence type="ECO:0000313" key="7">
    <source>
        <dbReference type="EMBL" id="SDJ23347.1"/>
    </source>
</evidence>
<evidence type="ECO:0000256" key="2">
    <source>
        <dbReference type="ARBA" id="ARBA00023015"/>
    </source>
</evidence>
<dbReference type="RefSeq" id="WP_093192978.1">
    <property type="nucleotide sequence ID" value="NZ_FNEV01000003.1"/>
</dbReference>
<dbReference type="GO" id="GO:0016987">
    <property type="term" value="F:sigma factor activity"/>
    <property type="evidence" value="ECO:0007669"/>
    <property type="project" value="UniProtKB-KW"/>
</dbReference>
<organism evidence="7 8">
    <name type="scientific">Salimicrobium halophilum</name>
    <dbReference type="NCBI Taxonomy" id="86666"/>
    <lineage>
        <taxon>Bacteria</taxon>
        <taxon>Bacillati</taxon>
        <taxon>Bacillota</taxon>
        <taxon>Bacilli</taxon>
        <taxon>Bacillales</taxon>
        <taxon>Bacillaceae</taxon>
        <taxon>Salimicrobium</taxon>
    </lineage>
</organism>
<dbReference type="InterPro" id="IPR013324">
    <property type="entry name" value="RNA_pol_sigma_r3/r4-like"/>
</dbReference>
<keyword evidence="3" id="KW-0731">Sigma factor</keyword>
<dbReference type="Gene3D" id="1.10.10.10">
    <property type="entry name" value="Winged helix-like DNA-binding domain superfamily/Winged helix DNA-binding domain"/>
    <property type="match status" value="1"/>
</dbReference>